<gene>
    <name evidence="1" type="ORF">FPQ15_01040</name>
</gene>
<dbReference type="InterPro" id="IPR013320">
    <property type="entry name" value="ConA-like_dom_sf"/>
</dbReference>
<dbReference type="Proteomes" id="UP000319483">
    <property type="component" value="Unassembled WGS sequence"/>
</dbReference>
<dbReference type="RefSeq" id="WP_144091216.1">
    <property type="nucleotide sequence ID" value="NZ_VMHM01000001.1"/>
</dbReference>
<dbReference type="Gene3D" id="2.60.120.200">
    <property type="match status" value="1"/>
</dbReference>
<dbReference type="SUPFAM" id="SSF49899">
    <property type="entry name" value="Concanavalin A-like lectins/glucanases"/>
    <property type="match status" value="1"/>
</dbReference>
<dbReference type="EMBL" id="VMHM01000001">
    <property type="protein sequence ID" value="TSK06452.1"/>
    <property type="molecule type" value="Genomic_DNA"/>
</dbReference>
<accession>A0A556SZ72</accession>
<dbReference type="AlphaFoldDB" id="A0A556SZ72"/>
<name>A0A556SZ72_9GAMM</name>
<reference evidence="1 2" key="1">
    <citation type="submission" date="2019-07" db="EMBL/GenBank/DDBJ databases">
        <title>Gilliamella genomes.</title>
        <authorList>
            <person name="Zheng H."/>
        </authorList>
    </citation>
    <scope>NUCLEOTIDE SEQUENCE [LARGE SCALE GENOMIC DNA]</scope>
    <source>
        <strain evidence="1 2">W8127</strain>
    </source>
</reference>
<organism evidence="1 2">
    <name type="scientific">Gilliamella apicola</name>
    <dbReference type="NCBI Taxonomy" id="1196095"/>
    <lineage>
        <taxon>Bacteria</taxon>
        <taxon>Pseudomonadati</taxon>
        <taxon>Pseudomonadota</taxon>
        <taxon>Gammaproteobacteria</taxon>
        <taxon>Orbales</taxon>
        <taxon>Orbaceae</taxon>
        <taxon>Gilliamella</taxon>
    </lineage>
</organism>
<sequence>MGEDLIIYGERYAAALTIIFNHDKYILCYRYRWIKDSGIVDEYQEEIMQLSISVCQFKVDVGLKGICQFYYAKQDNQWIKITRNFVAGKGKWGGAKVAIFASTQARQPTVSMNSNI</sequence>
<comment type="caution">
    <text evidence="1">The sequence shown here is derived from an EMBL/GenBank/DDBJ whole genome shotgun (WGS) entry which is preliminary data.</text>
</comment>
<protein>
    <submittedName>
        <fullName evidence="1">Uncharacterized protein</fullName>
    </submittedName>
</protein>
<evidence type="ECO:0000313" key="1">
    <source>
        <dbReference type="EMBL" id="TSK06452.1"/>
    </source>
</evidence>
<proteinExistence type="predicted"/>
<evidence type="ECO:0000313" key="2">
    <source>
        <dbReference type="Proteomes" id="UP000319483"/>
    </source>
</evidence>